<feature type="domain" description="Pyrrolo-quinoline quinone repeat" evidence="1">
    <location>
        <begin position="60"/>
        <end position="216"/>
    </location>
</feature>
<dbReference type="PANTHER" id="PTHR34512">
    <property type="entry name" value="CELL SURFACE PROTEIN"/>
    <property type="match status" value="1"/>
</dbReference>
<evidence type="ECO:0000259" key="1">
    <source>
        <dbReference type="Pfam" id="PF13360"/>
    </source>
</evidence>
<evidence type="ECO:0000313" key="3">
    <source>
        <dbReference type="Proteomes" id="UP000183894"/>
    </source>
</evidence>
<dbReference type="InterPro" id="IPR011047">
    <property type="entry name" value="Quinoprotein_ADH-like_sf"/>
</dbReference>
<dbReference type="PANTHER" id="PTHR34512:SF30">
    <property type="entry name" value="OUTER MEMBRANE PROTEIN ASSEMBLY FACTOR BAMB"/>
    <property type="match status" value="1"/>
</dbReference>
<organism evidence="2 3">
    <name type="scientific">Haloferax larsenii</name>
    <dbReference type="NCBI Taxonomy" id="302484"/>
    <lineage>
        <taxon>Archaea</taxon>
        <taxon>Methanobacteriati</taxon>
        <taxon>Methanobacteriota</taxon>
        <taxon>Stenosarchaea group</taxon>
        <taxon>Halobacteria</taxon>
        <taxon>Halobacteriales</taxon>
        <taxon>Haloferacaceae</taxon>
        <taxon>Haloferax</taxon>
    </lineage>
</organism>
<dbReference type="InterPro" id="IPR006311">
    <property type="entry name" value="TAT_signal"/>
</dbReference>
<dbReference type="RefSeq" id="WP_074791136.1">
    <property type="nucleotide sequence ID" value="NZ_FOAD01000001.1"/>
</dbReference>
<dbReference type="Pfam" id="PF13360">
    <property type="entry name" value="PQQ_2"/>
    <property type="match status" value="2"/>
</dbReference>
<reference evidence="2 3" key="1">
    <citation type="submission" date="2016-10" db="EMBL/GenBank/DDBJ databases">
        <authorList>
            <person name="de Groot N.N."/>
        </authorList>
    </citation>
    <scope>NUCLEOTIDE SEQUENCE [LARGE SCALE GENOMIC DNA]</scope>
    <source>
        <strain evidence="2 3">CDM_5</strain>
    </source>
</reference>
<dbReference type="SMART" id="SM00564">
    <property type="entry name" value="PQQ"/>
    <property type="match status" value="7"/>
</dbReference>
<dbReference type="Gene3D" id="2.40.10.480">
    <property type="match status" value="1"/>
</dbReference>
<gene>
    <name evidence="2" type="ORF">SAMN04488691_10190</name>
</gene>
<proteinExistence type="predicted"/>
<dbReference type="InterPro" id="IPR018391">
    <property type="entry name" value="PQQ_b-propeller_rpt"/>
</dbReference>
<protein>
    <submittedName>
        <fullName evidence="2">Outer membrane protein assembly factor BamB, contains PQQ-like beta-propeller repeat</fullName>
    </submittedName>
</protein>
<sequence length="423" mass="44679">MSHATRRQFLAALGASALSATAGCVSSNGATYEGTWSRPGFDDARAGFSPETGPTGPLTVAWRAGVFDGYPTTSPVVADGVVYYLHTRGGRGHPHESVVSAFDAATGAERWQTIVSVADDDELAYHHDSLVVADRLYLRTLEALYALSLDGDRLWRHPIPTTAQPYPIVAPPVVADGVAVTATYGERTPPIGVAAVDAETGTPRWRVGFNSRQIPWTLAAADGAVYVPFFKGDAGVVALDLQTGRREWSVSLPVAGPVTVAGDTLLVPLDGDSDAIAATDRRTGAIRWRAPCVRHTEAGVAVAGDRVYYCADRMLLARRLDTGDLVWSFGPTPRVSLSWTPVVAGDVVYALAEHRAENGRPHYLYALDASSGRVRGSGRVSRSATVSGFAVVDGAGYVALGSGELLCLEACDVSVLGRCVRNG</sequence>
<dbReference type="OrthoDB" id="145878at2157"/>
<dbReference type="PROSITE" id="PS51257">
    <property type="entry name" value="PROKAR_LIPOPROTEIN"/>
    <property type="match status" value="1"/>
</dbReference>
<dbReference type="InterPro" id="IPR015943">
    <property type="entry name" value="WD40/YVTN_repeat-like_dom_sf"/>
</dbReference>
<name>A0A1H7FQY9_HALLR</name>
<dbReference type="SUPFAM" id="SSF50998">
    <property type="entry name" value="Quinoprotein alcohol dehydrogenase-like"/>
    <property type="match status" value="2"/>
</dbReference>
<dbReference type="PROSITE" id="PS51318">
    <property type="entry name" value="TAT"/>
    <property type="match status" value="1"/>
</dbReference>
<evidence type="ECO:0000313" key="2">
    <source>
        <dbReference type="EMBL" id="SEK28214.1"/>
    </source>
</evidence>
<accession>A0A1H7FQY9</accession>
<dbReference type="Proteomes" id="UP000183894">
    <property type="component" value="Unassembled WGS sequence"/>
</dbReference>
<dbReference type="InterPro" id="IPR002372">
    <property type="entry name" value="PQQ_rpt_dom"/>
</dbReference>
<dbReference type="EMBL" id="FOAD01000001">
    <property type="protein sequence ID" value="SEK28214.1"/>
    <property type="molecule type" value="Genomic_DNA"/>
</dbReference>
<dbReference type="Gene3D" id="2.130.10.10">
    <property type="entry name" value="YVTN repeat-like/Quinoprotein amine dehydrogenase"/>
    <property type="match status" value="1"/>
</dbReference>
<dbReference type="AlphaFoldDB" id="A0A1H7FQY9"/>
<feature type="domain" description="Pyrrolo-quinoline quinone repeat" evidence="1">
    <location>
        <begin position="234"/>
        <end position="399"/>
    </location>
</feature>